<comment type="function">
    <text evidence="3">Involved in the transposition of the insertion sequence IS3.</text>
</comment>
<dbReference type="SUPFAM" id="SSF53098">
    <property type="entry name" value="Ribonuclease H-like"/>
    <property type="match status" value="1"/>
</dbReference>
<dbReference type="Pfam" id="PF13276">
    <property type="entry name" value="HTH_21"/>
    <property type="match status" value="1"/>
</dbReference>
<dbReference type="EMBL" id="SYUV01000081">
    <property type="protein sequence ID" value="TKF26776.1"/>
    <property type="molecule type" value="Genomic_DNA"/>
</dbReference>
<dbReference type="RefSeq" id="WP_136981282.1">
    <property type="nucleotide sequence ID" value="NZ_JBFRRD010000102.1"/>
</dbReference>
<protein>
    <submittedName>
        <fullName evidence="7">IS3 family transposase</fullName>
    </submittedName>
</protein>
<keyword evidence="2" id="KW-0238">DNA-binding</keyword>
<dbReference type="Pfam" id="PF01527">
    <property type="entry name" value="HTH_Tnp_1"/>
    <property type="match status" value="1"/>
</dbReference>
<dbReference type="Proteomes" id="UP000307574">
    <property type="component" value="Unassembled WGS sequence"/>
</dbReference>
<dbReference type="AlphaFoldDB" id="A0A4U1W7R2"/>
<dbReference type="NCBIfam" id="NF033516">
    <property type="entry name" value="transpos_IS3"/>
    <property type="match status" value="1"/>
</dbReference>
<organism evidence="7 8">
    <name type="scientific">Vibrio kanaloae</name>
    <dbReference type="NCBI Taxonomy" id="170673"/>
    <lineage>
        <taxon>Bacteria</taxon>
        <taxon>Pseudomonadati</taxon>
        <taxon>Pseudomonadota</taxon>
        <taxon>Gammaproteobacteria</taxon>
        <taxon>Vibrionales</taxon>
        <taxon>Vibrionaceae</taxon>
        <taxon>Vibrio</taxon>
    </lineage>
</organism>
<proteinExistence type="inferred from homology"/>
<gene>
    <name evidence="7" type="ORF">FCV50_20745</name>
</gene>
<evidence type="ECO:0000256" key="3">
    <source>
        <dbReference type="ARBA" id="ARBA00037276"/>
    </source>
</evidence>
<dbReference type="InterPro" id="IPR001584">
    <property type="entry name" value="Integrase_cat-core"/>
</dbReference>
<dbReference type="InterPro" id="IPR012337">
    <property type="entry name" value="RNaseH-like_sf"/>
</dbReference>
<reference evidence="7 8" key="1">
    <citation type="submission" date="2019-04" db="EMBL/GenBank/DDBJ databases">
        <title>A reverse ecology approach based on a biological definition of microbial populations.</title>
        <authorList>
            <person name="Arevalo P."/>
            <person name="Vaninsberghe D."/>
            <person name="Elsherbini J."/>
            <person name="Gore J."/>
            <person name="Polz M."/>
        </authorList>
    </citation>
    <scope>NUCLEOTIDE SEQUENCE [LARGE SCALE GENOMIC DNA]</scope>
    <source>
        <strain evidence="7 8">10N.261.46.F4</strain>
    </source>
</reference>
<name>A0A4U1W7R2_9VIBR</name>
<evidence type="ECO:0000256" key="4">
    <source>
        <dbReference type="ARBA" id="ARBA00043964"/>
    </source>
</evidence>
<sequence length="383" mass="44393">MTSKKKRIIHSPEFKVETLKLAEKVGVATAARQLSLHESQIYGWRKATKKNSNISQREQELAVEVAKLKRQLAEQAEELEIGKKGRHLLREKSKVNCYEFMLEHLQSFSISRMAKVFRVSRSGFYYWVENRHKAIQRETERQKLDTKVKEAFDVSKERDGSRRIQKELAESGDNHNVKTIAASMKRQDLVAKAARKFKCTTDSKHKMPVAPNLLAQDFNATAPNQKWAGDITYVATSEGWLYLAVIIDLYSRQVIGWSMDTRMTASLVCDALSMALFRRGFPEQVITHSDRGSQYCSKDYRDLISTYNLKQSMSRKGNCWDNACVESFFHSLKVEAIQYEPIMTREQMRQTIFEYIEVDYNRTRRHSALGYLSPMNFEKQNVA</sequence>
<evidence type="ECO:0000259" key="6">
    <source>
        <dbReference type="PROSITE" id="PS50994"/>
    </source>
</evidence>
<dbReference type="InterPro" id="IPR002514">
    <property type="entry name" value="Transposase_8"/>
</dbReference>
<dbReference type="GO" id="GO:0006313">
    <property type="term" value="P:DNA transposition"/>
    <property type="evidence" value="ECO:0007669"/>
    <property type="project" value="InterPro"/>
</dbReference>
<dbReference type="InterPro" id="IPR048020">
    <property type="entry name" value="Transpos_IS3"/>
</dbReference>
<comment type="similarity">
    <text evidence="1">Belongs to the transposase 8 family.</text>
</comment>
<dbReference type="PANTHER" id="PTHR46889:SF6">
    <property type="entry name" value="TRANSPOSASE INSF FOR INSERTION SEQUENCE IS3B"/>
    <property type="match status" value="1"/>
</dbReference>
<dbReference type="SUPFAM" id="SSF46689">
    <property type="entry name" value="Homeodomain-like"/>
    <property type="match status" value="1"/>
</dbReference>
<feature type="domain" description="Integrase catalytic" evidence="6">
    <location>
        <begin position="219"/>
        <end position="382"/>
    </location>
</feature>
<dbReference type="Pfam" id="PF00665">
    <property type="entry name" value="rve"/>
    <property type="match status" value="1"/>
</dbReference>
<keyword evidence="5" id="KW-0175">Coiled coil</keyword>
<comment type="similarity">
    <text evidence="4">Belongs to the transposase IS3/IS150/IS904 family.</text>
</comment>
<evidence type="ECO:0000256" key="2">
    <source>
        <dbReference type="ARBA" id="ARBA00023125"/>
    </source>
</evidence>
<dbReference type="PROSITE" id="PS50994">
    <property type="entry name" value="INTEGRASE"/>
    <property type="match status" value="1"/>
</dbReference>
<feature type="coiled-coil region" evidence="5">
    <location>
        <begin position="51"/>
        <end position="78"/>
    </location>
</feature>
<evidence type="ECO:0000313" key="8">
    <source>
        <dbReference type="Proteomes" id="UP000307574"/>
    </source>
</evidence>
<dbReference type="GO" id="GO:0004803">
    <property type="term" value="F:transposase activity"/>
    <property type="evidence" value="ECO:0007669"/>
    <property type="project" value="InterPro"/>
</dbReference>
<evidence type="ECO:0000256" key="5">
    <source>
        <dbReference type="SAM" id="Coils"/>
    </source>
</evidence>
<dbReference type="GO" id="GO:0003677">
    <property type="term" value="F:DNA binding"/>
    <property type="evidence" value="ECO:0007669"/>
    <property type="project" value="UniProtKB-KW"/>
</dbReference>
<dbReference type="Gene3D" id="3.30.420.10">
    <property type="entry name" value="Ribonuclease H-like superfamily/Ribonuclease H"/>
    <property type="match status" value="1"/>
</dbReference>
<dbReference type="InterPro" id="IPR025948">
    <property type="entry name" value="HTH-like_dom"/>
</dbReference>
<evidence type="ECO:0000313" key="7">
    <source>
        <dbReference type="EMBL" id="TKF26776.1"/>
    </source>
</evidence>
<accession>A0A4U1W7R2</accession>
<evidence type="ECO:0000256" key="1">
    <source>
        <dbReference type="ARBA" id="ARBA00009964"/>
    </source>
</evidence>
<dbReference type="InterPro" id="IPR050900">
    <property type="entry name" value="Transposase_IS3/IS150/IS904"/>
</dbReference>
<comment type="caution">
    <text evidence="7">The sequence shown here is derived from an EMBL/GenBank/DDBJ whole genome shotgun (WGS) entry which is preliminary data.</text>
</comment>
<dbReference type="GO" id="GO:0015074">
    <property type="term" value="P:DNA integration"/>
    <property type="evidence" value="ECO:0007669"/>
    <property type="project" value="InterPro"/>
</dbReference>
<dbReference type="InterPro" id="IPR036397">
    <property type="entry name" value="RNaseH_sf"/>
</dbReference>
<dbReference type="PANTHER" id="PTHR46889">
    <property type="entry name" value="TRANSPOSASE INSF FOR INSERTION SEQUENCE IS3B-RELATED"/>
    <property type="match status" value="1"/>
</dbReference>
<dbReference type="InterPro" id="IPR009057">
    <property type="entry name" value="Homeodomain-like_sf"/>
</dbReference>
<dbReference type="Pfam" id="PF13333">
    <property type="entry name" value="rve_2"/>
    <property type="match status" value="1"/>
</dbReference>